<accession>A0A194XMI5</accession>
<dbReference type="PANTHER" id="PTHR33365">
    <property type="entry name" value="YALI0B05434P"/>
    <property type="match status" value="1"/>
</dbReference>
<dbReference type="RefSeq" id="XP_018075696.1">
    <property type="nucleotide sequence ID" value="XM_018222251.1"/>
</dbReference>
<keyword evidence="2" id="KW-1133">Transmembrane helix</keyword>
<dbReference type="Pfam" id="PF11807">
    <property type="entry name" value="UstYa"/>
    <property type="match status" value="1"/>
</dbReference>
<evidence type="ECO:0000313" key="3">
    <source>
        <dbReference type="EMBL" id="KUJ21341.1"/>
    </source>
</evidence>
<dbReference type="GO" id="GO:0043386">
    <property type="term" value="P:mycotoxin biosynthetic process"/>
    <property type="evidence" value="ECO:0007669"/>
    <property type="project" value="InterPro"/>
</dbReference>
<evidence type="ECO:0000256" key="2">
    <source>
        <dbReference type="SAM" id="Phobius"/>
    </source>
</evidence>
<keyword evidence="4" id="KW-1185">Reference proteome</keyword>
<dbReference type="InParanoid" id="A0A194XMI5"/>
<keyword evidence="2" id="KW-0472">Membrane</keyword>
<protein>
    <recommendedName>
        <fullName evidence="5">Tat pathway signal sequence</fullName>
    </recommendedName>
</protein>
<dbReference type="KEGG" id="psco:LY89DRAFT_778900"/>
<name>A0A194XMI5_MOLSC</name>
<dbReference type="EMBL" id="KQ947408">
    <property type="protein sequence ID" value="KUJ21341.1"/>
    <property type="molecule type" value="Genomic_DNA"/>
</dbReference>
<dbReference type="OrthoDB" id="3687641at2759"/>
<evidence type="ECO:0008006" key="5">
    <source>
        <dbReference type="Google" id="ProtNLM"/>
    </source>
</evidence>
<comment type="similarity">
    <text evidence="1">Belongs to the ustYa family.</text>
</comment>
<dbReference type="InterPro" id="IPR021765">
    <property type="entry name" value="UstYa-like"/>
</dbReference>
<dbReference type="GeneID" id="28831977"/>
<evidence type="ECO:0000313" key="4">
    <source>
        <dbReference type="Proteomes" id="UP000070700"/>
    </source>
</evidence>
<gene>
    <name evidence="3" type="ORF">LY89DRAFT_778900</name>
</gene>
<keyword evidence="2" id="KW-0812">Transmembrane</keyword>
<proteinExistence type="inferred from homology"/>
<dbReference type="PANTHER" id="PTHR33365:SF13">
    <property type="entry name" value="TAT PATHWAY SIGNAL SEQUENCE"/>
    <property type="match status" value="1"/>
</dbReference>
<evidence type="ECO:0000256" key="1">
    <source>
        <dbReference type="ARBA" id="ARBA00035112"/>
    </source>
</evidence>
<feature type="transmembrane region" description="Helical" evidence="2">
    <location>
        <begin position="50"/>
        <end position="70"/>
    </location>
</feature>
<organism evidence="3 4">
    <name type="scientific">Mollisia scopiformis</name>
    <name type="common">Conifer needle endophyte fungus</name>
    <name type="synonym">Phialocephala scopiformis</name>
    <dbReference type="NCBI Taxonomy" id="149040"/>
    <lineage>
        <taxon>Eukaryota</taxon>
        <taxon>Fungi</taxon>
        <taxon>Dikarya</taxon>
        <taxon>Ascomycota</taxon>
        <taxon>Pezizomycotina</taxon>
        <taxon>Leotiomycetes</taxon>
        <taxon>Helotiales</taxon>
        <taxon>Mollisiaceae</taxon>
        <taxon>Mollisia</taxon>
    </lineage>
</organism>
<dbReference type="AlphaFoldDB" id="A0A194XMI5"/>
<reference evidence="3 4" key="1">
    <citation type="submission" date="2015-10" db="EMBL/GenBank/DDBJ databases">
        <title>Full genome of DAOMC 229536 Phialocephala scopiformis, a fungal endophyte of spruce producing the potent anti-insectan compound rugulosin.</title>
        <authorList>
            <consortium name="DOE Joint Genome Institute"/>
            <person name="Walker A.K."/>
            <person name="Frasz S.L."/>
            <person name="Seifert K.A."/>
            <person name="Miller J.D."/>
            <person name="Mondo S.J."/>
            <person name="Labutti K."/>
            <person name="Lipzen A."/>
            <person name="Dockter R."/>
            <person name="Kennedy M."/>
            <person name="Grigoriev I.V."/>
            <person name="Spatafora J.W."/>
        </authorList>
    </citation>
    <scope>NUCLEOTIDE SEQUENCE [LARGE SCALE GENOMIC DNA]</scope>
    <source>
        <strain evidence="3 4">CBS 120377</strain>
    </source>
</reference>
<dbReference type="Proteomes" id="UP000070700">
    <property type="component" value="Unassembled WGS sequence"/>
</dbReference>
<sequence length="291" mass="32948">MAPMTDDKYDEEDLAGSEEDVHMLEQSHHGHKYRQLGFTANSRASLFSKIMAIVNLALGVILAITLGFVAHTTTVSCAERGGPVHEPYSPALEAVFPVIRKFKPELVYQSETSPEVEDAWKVTLGPGNGLVALDADISAKLAKTNHESTESVWEPGKHVYGISMFHQLHCLNTIRKSFYREKFYPHVEEKKFLHHKNHCFDFLRQAIMCHGDVSMTYWWNVNYTVSNVDGNGGEGHSEWFNSLSVDERATNGSTYWDIEHSCRLFEPIAEWVARYKLLPNGISFPEDENQG</sequence>